<sequence length="97" mass="10882">MEVSISGNLDEPSKYKVIFSVGVITYSHTHFLFDNIVINRRKRGHHSGSFISISSYPRHPPLSHRTPSCPPSAAYSHRAPHNMPKSSQYGLSHHDGM</sequence>
<comment type="caution">
    <text evidence="2">The sequence shown here is derived from an EMBL/GenBank/DDBJ whole genome shotgun (WGS) entry which is preliminary data.</text>
</comment>
<reference evidence="2 3" key="1">
    <citation type="submission" date="2023-11" db="EMBL/GenBank/DDBJ databases">
        <title>Halocaridina rubra genome assembly.</title>
        <authorList>
            <person name="Smith C."/>
        </authorList>
    </citation>
    <scope>NUCLEOTIDE SEQUENCE [LARGE SCALE GENOMIC DNA]</scope>
    <source>
        <strain evidence="2">EP-1</strain>
        <tissue evidence="2">Whole</tissue>
    </source>
</reference>
<gene>
    <name evidence="2" type="ORF">SK128_018473</name>
</gene>
<dbReference type="EMBL" id="JAXCGZ010019449">
    <property type="protein sequence ID" value="KAK7066090.1"/>
    <property type="molecule type" value="Genomic_DNA"/>
</dbReference>
<feature type="region of interest" description="Disordered" evidence="1">
    <location>
        <begin position="48"/>
        <end position="97"/>
    </location>
</feature>
<dbReference type="Proteomes" id="UP001381693">
    <property type="component" value="Unassembled WGS sequence"/>
</dbReference>
<evidence type="ECO:0000313" key="3">
    <source>
        <dbReference type="Proteomes" id="UP001381693"/>
    </source>
</evidence>
<name>A0AAN8WGW3_HALRR</name>
<evidence type="ECO:0000313" key="2">
    <source>
        <dbReference type="EMBL" id="KAK7066090.1"/>
    </source>
</evidence>
<protein>
    <submittedName>
        <fullName evidence="2">Uncharacterized protein</fullName>
    </submittedName>
</protein>
<dbReference type="AlphaFoldDB" id="A0AAN8WGW3"/>
<organism evidence="2 3">
    <name type="scientific">Halocaridina rubra</name>
    <name type="common">Hawaiian red shrimp</name>
    <dbReference type="NCBI Taxonomy" id="373956"/>
    <lineage>
        <taxon>Eukaryota</taxon>
        <taxon>Metazoa</taxon>
        <taxon>Ecdysozoa</taxon>
        <taxon>Arthropoda</taxon>
        <taxon>Crustacea</taxon>
        <taxon>Multicrustacea</taxon>
        <taxon>Malacostraca</taxon>
        <taxon>Eumalacostraca</taxon>
        <taxon>Eucarida</taxon>
        <taxon>Decapoda</taxon>
        <taxon>Pleocyemata</taxon>
        <taxon>Caridea</taxon>
        <taxon>Atyoidea</taxon>
        <taxon>Atyidae</taxon>
        <taxon>Halocaridina</taxon>
    </lineage>
</organism>
<evidence type="ECO:0000256" key="1">
    <source>
        <dbReference type="SAM" id="MobiDB-lite"/>
    </source>
</evidence>
<accession>A0AAN8WGW3</accession>
<proteinExistence type="predicted"/>
<keyword evidence="3" id="KW-1185">Reference proteome</keyword>